<dbReference type="Proteomes" id="UP000826656">
    <property type="component" value="Unassembled WGS sequence"/>
</dbReference>
<protein>
    <recommendedName>
        <fullName evidence="3">Cyclic nucleotide-binding domain-containing protein</fullName>
    </recommendedName>
</protein>
<proteinExistence type="predicted"/>
<reference evidence="1 2" key="1">
    <citation type="journal article" date="2021" name="bioRxiv">
        <title>Chromosome-scale and haplotype-resolved genome assembly of a tetraploid potato cultivar.</title>
        <authorList>
            <person name="Sun H."/>
            <person name="Jiao W.-B."/>
            <person name="Krause K."/>
            <person name="Campoy J.A."/>
            <person name="Goel M."/>
            <person name="Folz-Donahue K."/>
            <person name="Kukat C."/>
            <person name="Huettel B."/>
            <person name="Schneeberger K."/>
        </authorList>
    </citation>
    <scope>NUCLEOTIDE SEQUENCE [LARGE SCALE GENOMIC DNA]</scope>
    <source>
        <strain evidence="1">SolTubOtavaFocal</strain>
        <tissue evidence="1">Leaves</tissue>
    </source>
</reference>
<evidence type="ECO:0000313" key="1">
    <source>
        <dbReference type="EMBL" id="KAH0773904.1"/>
    </source>
</evidence>
<name>A0ABQ7VZH8_SOLTU</name>
<evidence type="ECO:0000313" key="2">
    <source>
        <dbReference type="Proteomes" id="UP000826656"/>
    </source>
</evidence>
<sequence length="70" mass="7815">MSAKYGVPPPPASAAHATCTFVTIPTVIFERFVADQRQTRSIVNQIVLRLPQIVECDMLAAEKRVKDEMQ</sequence>
<dbReference type="EMBL" id="JAIVGD010000005">
    <property type="protein sequence ID" value="KAH0773904.1"/>
    <property type="molecule type" value="Genomic_DNA"/>
</dbReference>
<organism evidence="1 2">
    <name type="scientific">Solanum tuberosum</name>
    <name type="common">Potato</name>
    <dbReference type="NCBI Taxonomy" id="4113"/>
    <lineage>
        <taxon>Eukaryota</taxon>
        <taxon>Viridiplantae</taxon>
        <taxon>Streptophyta</taxon>
        <taxon>Embryophyta</taxon>
        <taxon>Tracheophyta</taxon>
        <taxon>Spermatophyta</taxon>
        <taxon>Magnoliopsida</taxon>
        <taxon>eudicotyledons</taxon>
        <taxon>Gunneridae</taxon>
        <taxon>Pentapetalae</taxon>
        <taxon>asterids</taxon>
        <taxon>lamiids</taxon>
        <taxon>Solanales</taxon>
        <taxon>Solanaceae</taxon>
        <taxon>Solanoideae</taxon>
        <taxon>Solaneae</taxon>
        <taxon>Solanum</taxon>
    </lineage>
</organism>
<accession>A0ABQ7VZH8</accession>
<evidence type="ECO:0008006" key="3">
    <source>
        <dbReference type="Google" id="ProtNLM"/>
    </source>
</evidence>
<comment type="caution">
    <text evidence="1">The sequence shown here is derived from an EMBL/GenBank/DDBJ whole genome shotgun (WGS) entry which is preliminary data.</text>
</comment>
<keyword evidence="2" id="KW-1185">Reference proteome</keyword>
<gene>
    <name evidence="1" type="ORF">KY290_011041</name>
</gene>